<name>A0A974DCM9_XENLA</name>
<protein>
    <submittedName>
        <fullName evidence="1">Uncharacterized protein</fullName>
    </submittedName>
</protein>
<gene>
    <name evidence="1" type="ORF">XELAEV_18018125mg</name>
</gene>
<dbReference type="AlphaFoldDB" id="A0A974DCM9"/>
<sequence length="124" mass="14406">MKDFFEMVMNHCGIAGKGDSRKKRHLETVFQRLYTLSVKPVSTMKKTSASREILLSLYHFAQLFWHSHYVMQAGFKDKLSDLNKRFHRGHLKNLNTTVAVCYTIQACKQLSFMNITCNTELNTV</sequence>
<evidence type="ECO:0000313" key="2">
    <source>
        <dbReference type="Proteomes" id="UP000694892"/>
    </source>
</evidence>
<evidence type="ECO:0000313" key="1">
    <source>
        <dbReference type="EMBL" id="OCT89504.1"/>
    </source>
</evidence>
<reference evidence="2" key="1">
    <citation type="journal article" date="2016" name="Nature">
        <title>Genome evolution in the allotetraploid frog Xenopus laevis.</title>
        <authorList>
            <person name="Session A.M."/>
            <person name="Uno Y."/>
            <person name="Kwon T."/>
            <person name="Chapman J.A."/>
            <person name="Toyoda A."/>
            <person name="Takahashi S."/>
            <person name="Fukui A."/>
            <person name="Hikosaka A."/>
            <person name="Suzuki A."/>
            <person name="Kondo M."/>
            <person name="van Heeringen S.J."/>
            <person name="Quigley I."/>
            <person name="Heinz S."/>
            <person name="Ogino H."/>
            <person name="Ochi H."/>
            <person name="Hellsten U."/>
            <person name="Lyons J.B."/>
            <person name="Simakov O."/>
            <person name="Putnam N."/>
            <person name="Stites J."/>
            <person name="Kuroki Y."/>
            <person name="Tanaka T."/>
            <person name="Michiue T."/>
            <person name="Watanabe M."/>
            <person name="Bogdanovic O."/>
            <person name="Lister R."/>
            <person name="Georgiou G."/>
            <person name="Paranjpe S.S."/>
            <person name="van Kruijsbergen I."/>
            <person name="Shu S."/>
            <person name="Carlson J."/>
            <person name="Kinoshita T."/>
            <person name="Ohta Y."/>
            <person name="Mawaribuchi S."/>
            <person name="Jenkins J."/>
            <person name="Grimwood J."/>
            <person name="Schmutz J."/>
            <person name="Mitros T."/>
            <person name="Mozaffari S.V."/>
            <person name="Suzuki Y."/>
            <person name="Haramoto Y."/>
            <person name="Yamamoto T.S."/>
            <person name="Takagi C."/>
            <person name="Heald R."/>
            <person name="Miller K."/>
            <person name="Haudenschild C."/>
            <person name="Kitzman J."/>
            <person name="Nakayama T."/>
            <person name="Izutsu Y."/>
            <person name="Robert J."/>
            <person name="Fortriede J."/>
            <person name="Burns K."/>
            <person name="Lotay V."/>
            <person name="Karimi K."/>
            <person name="Yasuoka Y."/>
            <person name="Dichmann D.S."/>
            <person name="Flajnik M.F."/>
            <person name="Houston D.W."/>
            <person name="Shendure J."/>
            <person name="DuPasquier L."/>
            <person name="Vize P.D."/>
            <person name="Zorn A.M."/>
            <person name="Ito M."/>
            <person name="Marcotte E.M."/>
            <person name="Wallingford J.B."/>
            <person name="Ito Y."/>
            <person name="Asashima M."/>
            <person name="Ueno N."/>
            <person name="Matsuda Y."/>
            <person name="Veenstra G.J."/>
            <person name="Fujiyama A."/>
            <person name="Harland R.M."/>
            <person name="Taira M."/>
            <person name="Rokhsar D.S."/>
        </authorList>
    </citation>
    <scope>NUCLEOTIDE SEQUENCE [LARGE SCALE GENOMIC DNA]</scope>
    <source>
        <strain evidence="2">J</strain>
    </source>
</reference>
<organism evidence="1 2">
    <name type="scientific">Xenopus laevis</name>
    <name type="common">African clawed frog</name>
    <dbReference type="NCBI Taxonomy" id="8355"/>
    <lineage>
        <taxon>Eukaryota</taxon>
        <taxon>Metazoa</taxon>
        <taxon>Chordata</taxon>
        <taxon>Craniata</taxon>
        <taxon>Vertebrata</taxon>
        <taxon>Euteleostomi</taxon>
        <taxon>Amphibia</taxon>
        <taxon>Batrachia</taxon>
        <taxon>Anura</taxon>
        <taxon>Pipoidea</taxon>
        <taxon>Pipidae</taxon>
        <taxon>Xenopodinae</taxon>
        <taxon>Xenopus</taxon>
        <taxon>Xenopus</taxon>
    </lineage>
</organism>
<dbReference type="Proteomes" id="UP000694892">
    <property type="component" value="Chromosome 3L"/>
</dbReference>
<accession>A0A974DCM9</accession>
<proteinExistence type="predicted"/>
<dbReference type="EMBL" id="CM004470">
    <property type="protein sequence ID" value="OCT89504.1"/>
    <property type="molecule type" value="Genomic_DNA"/>
</dbReference>